<name>A0AAV7NN93_PLEWA</name>
<sequence length="89" mass="10157">MRSPPDCLEVTLAKHSQRFDEILHMVLDIKTTLGPKIDALQMDMGHMRKDHKKLKERVEATESTMASIRPTTSEATTHIKAFQRDVAQL</sequence>
<dbReference type="AlphaFoldDB" id="A0AAV7NN93"/>
<organism evidence="1 2">
    <name type="scientific">Pleurodeles waltl</name>
    <name type="common">Iberian ribbed newt</name>
    <dbReference type="NCBI Taxonomy" id="8319"/>
    <lineage>
        <taxon>Eukaryota</taxon>
        <taxon>Metazoa</taxon>
        <taxon>Chordata</taxon>
        <taxon>Craniata</taxon>
        <taxon>Vertebrata</taxon>
        <taxon>Euteleostomi</taxon>
        <taxon>Amphibia</taxon>
        <taxon>Batrachia</taxon>
        <taxon>Caudata</taxon>
        <taxon>Salamandroidea</taxon>
        <taxon>Salamandridae</taxon>
        <taxon>Pleurodelinae</taxon>
        <taxon>Pleurodeles</taxon>
    </lineage>
</organism>
<reference evidence="1" key="1">
    <citation type="journal article" date="2022" name="bioRxiv">
        <title>Sequencing and chromosome-scale assembly of the giantPleurodeles waltlgenome.</title>
        <authorList>
            <person name="Brown T."/>
            <person name="Elewa A."/>
            <person name="Iarovenko S."/>
            <person name="Subramanian E."/>
            <person name="Araus A.J."/>
            <person name="Petzold A."/>
            <person name="Susuki M."/>
            <person name="Suzuki K.-i.T."/>
            <person name="Hayashi T."/>
            <person name="Toyoda A."/>
            <person name="Oliveira C."/>
            <person name="Osipova E."/>
            <person name="Leigh N.D."/>
            <person name="Simon A."/>
            <person name="Yun M.H."/>
        </authorList>
    </citation>
    <scope>NUCLEOTIDE SEQUENCE</scope>
    <source>
        <strain evidence="1">20211129_DDA</strain>
        <tissue evidence="1">Liver</tissue>
    </source>
</reference>
<keyword evidence="2" id="KW-1185">Reference proteome</keyword>
<comment type="caution">
    <text evidence="1">The sequence shown here is derived from an EMBL/GenBank/DDBJ whole genome shotgun (WGS) entry which is preliminary data.</text>
</comment>
<evidence type="ECO:0000313" key="1">
    <source>
        <dbReference type="EMBL" id="KAJ1115818.1"/>
    </source>
</evidence>
<dbReference type="EMBL" id="JANPWB010000012">
    <property type="protein sequence ID" value="KAJ1115818.1"/>
    <property type="molecule type" value="Genomic_DNA"/>
</dbReference>
<protein>
    <submittedName>
        <fullName evidence="1">Uncharacterized protein</fullName>
    </submittedName>
</protein>
<evidence type="ECO:0000313" key="2">
    <source>
        <dbReference type="Proteomes" id="UP001066276"/>
    </source>
</evidence>
<accession>A0AAV7NN93</accession>
<proteinExistence type="predicted"/>
<dbReference type="Proteomes" id="UP001066276">
    <property type="component" value="Chromosome 8"/>
</dbReference>
<gene>
    <name evidence="1" type="ORF">NDU88_004040</name>
</gene>